<dbReference type="Proteomes" id="UP001177260">
    <property type="component" value="Unassembled WGS sequence"/>
</dbReference>
<keyword evidence="2" id="KW-1185">Reference proteome</keyword>
<dbReference type="EMBL" id="JAOPJF010000116">
    <property type="protein sequence ID" value="KAK1139147.1"/>
    <property type="molecule type" value="Genomic_DNA"/>
</dbReference>
<proteinExistence type="predicted"/>
<organism evidence="1 2">
    <name type="scientific">Aspergillus melleus</name>
    <dbReference type="NCBI Taxonomy" id="138277"/>
    <lineage>
        <taxon>Eukaryota</taxon>
        <taxon>Fungi</taxon>
        <taxon>Dikarya</taxon>
        <taxon>Ascomycota</taxon>
        <taxon>Pezizomycotina</taxon>
        <taxon>Eurotiomycetes</taxon>
        <taxon>Eurotiomycetidae</taxon>
        <taxon>Eurotiales</taxon>
        <taxon>Aspergillaceae</taxon>
        <taxon>Aspergillus</taxon>
        <taxon>Aspergillus subgen. Circumdati</taxon>
    </lineage>
</organism>
<comment type="caution">
    <text evidence="1">The sequence shown here is derived from an EMBL/GenBank/DDBJ whole genome shotgun (WGS) entry which is preliminary data.</text>
</comment>
<evidence type="ECO:0000313" key="2">
    <source>
        <dbReference type="Proteomes" id="UP001177260"/>
    </source>
</evidence>
<accession>A0ACC3ANJ1</accession>
<reference evidence="1 2" key="1">
    <citation type="journal article" date="2023" name="ACS Omega">
        <title>Identification of the Neoaspergillic Acid Biosynthesis Gene Cluster by Establishing an In Vitro CRISPR-Ribonucleoprotein Genetic System in Aspergillus melleus.</title>
        <authorList>
            <person name="Yuan B."/>
            <person name="Grau M.F."/>
            <person name="Murata R.M."/>
            <person name="Torok T."/>
            <person name="Venkateswaran K."/>
            <person name="Stajich J.E."/>
            <person name="Wang C.C.C."/>
        </authorList>
    </citation>
    <scope>NUCLEOTIDE SEQUENCE [LARGE SCALE GENOMIC DNA]</scope>
    <source>
        <strain evidence="1 2">IMV 1140</strain>
    </source>
</reference>
<sequence>MPNTTNIVCIAGAEREMKVCHTQPHLVPPMKLADDPPSSSRPSWVVDGRNLASRASSRASMSFRRKSMATTSLRISAPSEFRRVPTFSMTPERASFRPLKLSLGHLPELPNFEDFYLEDGQSQSPVPVTRPPRAELSRHSRSRSHRASSTYHLQRKPVGSGSLRSSLATFDHLVQMPPPVPFNSHAPQLSSSSSTVTGLTLNNFAPPQQLDPTPPVKEESIRDPPSEPPSVPRTPTLQDRPLTSFLVDDSSSAPSTPREAYPPRTPSENTTSPNVNTTTPPRSSRVTQWLLQTSNKSMFSPSGSLNSWKPIPDKNPFRLRSRTLSGSTVASSISSLTGSLRFKSTAPSESDNMTATTIRPSNMDSRLAKDLEFPLPVTNIDEHQTRNHNLNYNAYPTTNESQGQQQQQDEELFPYNYYENYRHSAVGLAF</sequence>
<name>A0ACC3ANJ1_9EURO</name>
<evidence type="ECO:0000313" key="1">
    <source>
        <dbReference type="EMBL" id="KAK1139147.1"/>
    </source>
</evidence>
<protein>
    <submittedName>
        <fullName evidence="1">Uncharacterized protein</fullName>
    </submittedName>
</protein>
<gene>
    <name evidence="1" type="ORF">N8T08_001270</name>
</gene>